<evidence type="ECO:0000256" key="3">
    <source>
        <dbReference type="ARBA" id="ARBA00022679"/>
    </source>
</evidence>
<name>A0A6C0JFT2_9ZZZZ</name>
<dbReference type="PANTHER" id="PTHR11377">
    <property type="entry name" value="N-MYRISTOYL TRANSFERASE"/>
    <property type="match status" value="1"/>
</dbReference>
<dbReference type="Gene3D" id="3.40.630.170">
    <property type="match status" value="1"/>
</dbReference>
<dbReference type="EMBL" id="MN740385">
    <property type="protein sequence ID" value="QHU03710.1"/>
    <property type="molecule type" value="Genomic_DNA"/>
</dbReference>
<keyword evidence="3" id="KW-0808">Transferase</keyword>
<dbReference type="AlphaFoldDB" id="A0A6C0JFT2"/>
<accession>A0A6C0JFT2</accession>
<dbReference type="SUPFAM" id="SSF55729">
    <property type="entry name" value="Acyl-CoA N-acyltransferases (Nat)"/>
    <property type="match status" value="2"/>
</dbReference>
<evidence type="ECO:0000313" key="8">
    <source>
        <dbReference type="EMBL" id="QHU03710.1"/>
    </source>
</evidence>
<dbReference type="InterPro" id="IPR022677">
    <property type="entry name" value="NMT_C"/>
</dbReference>
<evidence type="ECO:0000259" key="6">
    <source>
        <dbReference type="Pfam" id="PF01233"/>
    </source>
</evidence>
<dbReference type="Pfam" id="PF02799">
    <property type="entry name" value="NMT_C"/>
    <property type="match status" value="1"/>
</dbReference>
<evidence type="ECO:0000256" key="4">
    <source>
        <dbReference type="ARBA" id="ARBA00023315"/>
    </source>
</evidence>
<dbReference type="EC" id="2.3.1.97" evidence="2"/>
<comment type="similarity">
    <text evidence="1">Belongs to the NMT family.</text>
</comment>
<evidence type="ECO:0000259" key="7">
    <source>
        <dbReference type="Pfam" id="PF02799"/>
    </source>
</evidence>
<evidence type="ECO:0000256" key="5">
    <source>
        <dbReference type="ARBA" id="ARBA00031242"/>
    </source>
</evidence>
<dbReference type="GO" id="GO:0005737">
    <property type="term" value="C:cytoplasm"/>
    <property type="evidence" value="ECO:0007669"/>
    <property type="project" value="TreeGrafter"/>
</dbReference>
<protein>
    <recommendedName>
        <fullName evidence="2">glycylpeptide N-tetradecanoyltransferase</fullName>
        <ecNumber evidence="2">2.3.1.97</ecNumber>
    </recommendedName>
    <alternativeName>
        <fullName evidence="5">Myristoyl-CoA:protein N-myristoyltransferase</fullName>
    </alternativeName>
</protein>
<organism evidence="8">
    <name type="scientific">viral metagenome</name>
    <dbReference type="NCBI Taxonomy" id="1070528"/>
    <lineage>
        <taxon>unclassified sequences</taxon>
        <taxon>metagenomes</taxon>
        <taxon>organismal metagenomes</taxon>
    </lineage>
</organism>
<dbReference type="InterPro" id="IPR000903">
    <property type="entry name" value="NMT"/>
</dbReference>
<keyword evidence="4" id="KW-0012">Acyltransferase</keyword>
<dbReference type="InterPro" id="IPR022676">
    <property type="entry name" value="NMT_N"/>
</dbReference>
<proteinExistence type="inferred from homology"/>
<evidence type="ECO:0000256" key="2">
    <source>
        <dbReference type="ARBA" id="ARBA00012923"/>
    </source>
</evidence>
<feature type="domain" description="Glycylpeptide N-tetradecanoyltransferase N-terminal" evidence="6">
    <location>
        <begin position="24"/>
        <end position="164"/>
    </location>
</feature>
<dbReference type="PANTHER" id="PTHR11377:SF5">
    <property type="entry name" value="GLYCYLPEPTIDE N-TETRADECANOYLTRANSFERASE"/>
    <property type="match status" value="1"/>
</dbReference>
<dbReference type="GO" id="GO:0004379">
    <property type="term" value="F:glycylpeptide N-tetradecanoyltransferase activity"/>
    <property type="evidence" value="ECO:0007669"/>
    <property type="project" value="UniProtKB-EC"/>
</dbReference>
<dbReference type="InterPro" id="IPR016181">
    <property type="entry name" value="Acyl_CoA_acyltransferase"/>
</dbReference>
<sequence length="347" mass="40335">MRTFWDKQPVPQEGLKYKQGEDIEKEKKVVEEPVKLPNGFSWKVCSVEEAHPLLSDQYLDGKTNILRYSLETLKWAGESHGYENRGIVHDETQELIGFISSVPTKVRVCNDILKMVQINFLCVHHNYRTLGFAPLLISEMKRIANTKGIWQAVYTAVTEIPTPLVNSSYWHRILNVKRLSDIGYFKVSSKTKQKYLEVRGTSDFRKMYTKDIPKVTKILQNHFKQFKIAPVIDKEWVKHWILPANSYINEMDNTFISFYDIPNQRKDGLYTIKQAYSFYIVGDVFNDAFLIAKNLGYDLFTTLDIGKDVPNLEKQKFLKGDGNVHYYLFNWLPSSSISLEDVEVKLP</sequence>
<feature type="domain" description="Glycylpeptide N-tetradecanoyltransferase C-terminal" evidence="7">
    <location>
        <begin position="198"/>
        <end position="332"/>
    </location>
</feature>
<evidence type="ECO:0000256" key="1">
    <source>
        <dbReference type="ARBA" id="ARBA00009469"/>
    </source>
</evidence>
<reference evidence="8" key="1">
    <citation type="journal article" date="2020" name="Nature">
        <title>Giant virus diversity and host interactions through global metagenomics.</title>
        <authorList>
            <person name="Schulz F."/>
            <person name="Roux S."/>
            <person name="Paez-Espino D."/>
            <person name="Jungbluth S."/>
            <person name="Walsh D.A."/>
            <person name="Denef V.J."/>
            <person name="McMahon K.D."/>
            <person name="Konstantinidis K.T."/>
            <person name="Eloe-Fadrosh E.A."/>
            <person name="Kyrpides N.C."/>
            <person name="Woyke T."/>
        </authorList>
    </citation>
    <scope>NUCLEOTIDE SEQUENCE</scope>
    <source>
        <strain evidence="8">GVMAG-M-3300027206-1</strain>
    </source>
</reference>
<dbReference type="Pfam" id="PF01233">
    <property type="entry name" value="NMT"/>
    <property type="match status" value="1"/>
</dbReference>